<evidence type="ECO:0000313" key="3">
    <source>
        <dbReference type="Proteomes" id="UP000324376"/>
    </source>
</evidence>
<dbReference type="SUPFAM" id="SSF56300">
    <property type="entry name" value="Metallo-dependent phosphatases"/>
    <property type="match status" value="1"/>
</dbReference>
<dbReference type="CDD" id="cd00144">
    <property type="entry name" value="MPP_PPP_family"/>
    <property type="match status" value="1"/>
</dbReference>
<dbReference type="GO" id="GO:0005737">
    <property type="term" value="C:cytoplasm"/>
    <property type="evidence" value="ECO:0007669"/>
    <property type="project" value="TreeGrafter"/>
</dbReference>
<accession>A0A5S5CA48</accession>
<dbReference type="Proteomes" id="UP000324376">
    <property type="component" value="Unassembled WGS sequence"/>
</dbReference>
<evidence type="ECO:0000259" key="1">
    <source>
        <dbReference type="Pfam" id="PF00149"/>
    </source>
</evidence>
<protein>
    <submittedName>
        <fullName evidence="2">Serine/threonine protein phosphatase 1</fullName>
    </submittedName>
</protein>
<dbReference type="AlphaFoldDB" id="A0A5S5CA48"/>
<reference evidence="2 3" key="1">
    <citation type="submission" date="2019-07" db="EMBL/GenBank/DDBJ databases">
        <title>Genomic Encyclopedia of Archaeal and Bacterial Type Strains, Phase II (KMG-II): from individual species to whole genera.</title>
        <authorList>
            <person name="Goeker M."/>
        </authorList>
    </citation>
    <scope>NUCLEOTIDE SEQUENCE [LARGE SCALE GENOMIC DNA]</scope>
    <source>
        <strain evidence="2 3">DSM 17527</strain>
    </source>
</reference>
<dbReference type="EMBL" id="VNHU01000002">
    <property type="protein sequence ID" value="TYP76291.1"/>
    <property type="molecule type" value="Genomic_DNA"/>
</dbReference>
<dbReference type="PRINTS" id="PR00114">
    <property type="entry name" value="STPHPHTASE"/>
</dbReference>
<dbReference type="InterPro" id="IPR006186">
    <property type="entry name" value="Ser/Thr-sp_prot-phosphatase"/>
</dbReference>
<feature type="domain" description="Calcineurin-like phosphoesterase" evidence="1">
    <location>
        <begin position="1"/>
        <end position="188"/>
    </location>
</feature>
<dbReference type="InterPro" id="IPR050126">
    <property type="entry name" value="Ap4A_hydrolase"/>
</dbReference>
<evidence type="ECO:0000313" key="2">
    <source>
        <dbReference type="EMBL" id="TYP76291.1"/>
    </source>
</evidence>
<dbReference type="Pfam" id="PF00149">
    <property type="entry name" value="Metallophos"/>
    <property type="match status" value="1"/>
</dbReference>
<dbReference type="Gene3D" id="3.60.21.10">
    <property type="match status" value="1"/>
</dbReference>
<dbReference type="GO" id="GO:0016791">
    <property type="term" value="F:phosphatase activity"/>
    <property type="evidence" value="ECO:0007669"/>
    <property type="project" value="TreeGrafter"/>
</dbReference>
<sequence>MKTIVIGDIHGGFRAITQLFEKLNPTSEDHFIFLGDYVDGWSESVEVITYLIALQEEYTCTFLRGNHDQLCYQWLLSKEVLPEWSANGGESTIKSYASSNISQLETHVAFFKNLKNYYIDASNRLFIHAGFTNQHGPESEYFEKMYYWDRTLWELAIALNPNLSKDSLLYPKRLQHFNEIFIGHTPVTKIDKTTPIQAANVWNVDTGAAFKGKITAMDIDSKEWWQSDPVYTLYPDEQGRN</sequence>
<dbReference type="GO" id="GO:0110154">
    <property type="term" value="P:RNA decapping"/>
    <property type="evidence" value="ECO:0007669"/>
    <property type="project" value="TreeGrafter"/>
</dbReference>
<dbReference type="InterPro" id="IPR029052">
    <property type="entry name" value="Metallo-depent_PP-like"/>
</dbReference>
<organism evidence="2 3">
    <name type="scientific">Aquimarina intermedia</name>
    <dbReference type="NCBI Taxonomy" id="350814"/>
    <lineage>
        <taxon>Bacteria</taxon>
        <taxon>Pseudomonadati</taxon>
        <taxon>Bacteroidota</taxon>
        <taxon>Flavobacteriia</taxon>
        <taxon>Flavobacteriales</taxon>
        <taxon>Flavobacteriaceae</taxon>
        <taxon>Aquimarina</taxon>
    </lineage>
</organism>
<gene>
    <name evidence="2" type="ORF">BD809_102509</name>
</gene>
<name>A0A5S5CA48_9FLAO</name>
<dbReference type="OrthoDB" id="9808081at2"/>
<dbReference type="PANTHER" id="PTHR42850">
    <property type="entry name" value="METALLOPHOSPHOESTERASE"/>
    <property type="match status" value="1"/>
</dbReference>
<dbReference type="RefSeq" id="WP_148781879.1">
    <property type="nucleotide sequence ID" value="NZ_VNHU01000002.1"/>
</dbReference>
<dbReference type="GO" id="GO:0008803">
    <property type="term" value="F:bis(5'-nucleosyl)-tetraphosphatase (symmetrical) activity"/>
    <property type="evidence" value="ECO:0007669"/>
    <property type="project" value="TreeGrafter"/>
</dbReference>
<proteinExistence type="predicted"/>
<dbReference type="InterPro" id="IPR004843">
    <property type="entry name" value="Calcineurin-like_PHP"/>
</dbReference>
<dbReference type="PANTHER" id="PTHR42850:SF4">
    <property type="entry name" value="ZINC-DEPENDENT ENDOPOLYPHOSPHATASE"/>
    <property type="match status" value="1"/>
</dbReference>
<comment type="caution">
    <text evidence="2">The sequence shown here is derived from an EMBL/GenBank/DDBJ whole genome shotgun (WGS) entry which is preliminary data.</text>
</comment>
<keyword evidence="3" id="KW-1185">Reference proteome</keyword>